<dbReference type="PANTHER" id="PTHR31756:SF3">
    <property type="entry name" value="PYRUVATE, PHOSPHATE DIKINASE REGULATORY PROTEIN 1, CHLOROPLASTIC"/>
    <property type="match status" value="1"/>
</dbReference>
<dbReference type="OrthoDB" id="9782201at2"/>
<protein>
    <recommendedName>
        <fullName evidence="5">Putative phosphoenolpyruvate synthase regulatory protein</fullName>
        <shortName evidence="5">PEP synthase regulatory protein</shortName>
        <shortName evidence="5">PSRP</shortName>
        <ecNumber evidence="5">2.7.11.33</ecNumber>
        <ecNumber evidence="5">2.7.4.28</ecNumber>
    </recommendedName>
    <alternativeName>
        <fullName evidence="5">Pyruvate, water dikinase regulatory protein</fullName>
    </alternativeName>
</protein>
<dbReference type="GO" id="GO:0016776">
    <property type="term" value="F:phosphotransferase activity, phosphate group as acceptor"/>
    <property type="evidence" value="ECO:0007669"/>
    <property type="project" value="UniProtKB-UniRule"/>
</dbReference>
<organism evidence="6 7">
    <name type="scientific">Pigmentiphaga humi</name>
    <dbReference type="NCBI Taxonomy" id="2478468"/>
    <lineage>
        <taxon>Bacteria</taxon>
        <taxon>Pseudomonadati</taxon>
        <taxon>Pseudomonadota</taxon>
        <taxon>Betaproteobacteria</taxon>
        <taxon>Burkholderiales</taxon>
        <taxon>Alcaligenaceae</taxon>
        <taxon>Pigmentiphaga</taxon>
    </lineage>
</organism>
<dbReference type="InterPro" id="IPR026530">
    <property type="entry name" value="PSRP"/>
</dbReference>
<name>A0A3P4BB19_9BURK</name>
<comment type="catalytic activity">
    <reaction evidence="5">
        <text>[pyruvate, water dikinase]-phosphate + phosphate + H(+) = [pyruvate, water dikinase] + diphosphate</text>
        <dbReference type="Rhea" id="RHEA:48580"/>
        <dbReference type="Rhea" id="RHEA-COMP:11425"/>
        <dbReference type="Rhea" id="RHEA-COMP:11426"/>
        <dbReference type="ChEBI" id="CHEBI:15378"/>
        <dbReference type="ChEBI" id="CHEBI:33019"/>
        <dbReference type="ChEBI" id="CHEBI:43176"/>
        <dbReference type="ChEBI" id="CHEBI:43474"/>
        <dbReference type="ChEBI" id="CHEBI:68546"/>
        <dbReference type="EC" id="2.7.4.28"/>
    </reaction>
</comment>
<proteinExistence type="inferred from homology"/>
<sequence>MPQPAPAQNNYLRTVFVVSDGTGITAETFAHSVLAQFESARFRHIRLPFIDSVDKAADVATRIDAAFATDGQRPIVFSTLVNSEINTRVRQANGLFLDLFSTFVEPIEQELNIKSSHSIGRSHNAANTKQYQSRIEAINFSLAHDDGQYMKGLEQADVILVGVSRCGKTPTSLYLAMQYGVKAANVPLIPDDFERGGLPSAILPYRSKLFGLTIQPERLSEVRHERRPDSRYASLEQCRYEVAEAEKMMRRESIRWLSTTTKSIEEISTTVLQKIGLEGRFY</sequence>
<keyword evidence="7" id="KW-1185">Reference proteome</keyword>
<evidence type="ECO:0000256" key="3">
    <source>
        <dbReference type="ARBA" id="ARBA00022741"/>
    </source>
</evidence>
<evidence type="ECO:0000256" key="2">
    <source>
        <dbReference type="ARBA" id="ARBA00022679"/>
    </source>
</evidence>
<dbReference type="GO" id="GO:0043531">
    <property type="term" value="F:ADP binding"/>
    <property type="evidence" value="ECO:0007669"/>
    <property type="project" value="UniProtKB-UniRule"/>
</dbReference>
<feature type="binding site" evidence="5">
    <location>
        <begin position="162"/>
        <end position="169"/>
    </location>
    <ligand>
        <name>ADP</name>
        <dbReference type="ChEBI" id="CHEBI:456216"/>
    </ligand>
</feature>
<dbReference type="GO" id="GO:0005524">
    <property type="term" value="F:ATP binding"/>
    <property type="evidence" value="ECO:0007669"/>
    <property type="project" value="InterPro"/>
</dbReference>
<gene>
    <name evidence="6" type="primary">ppsR</name>
    <name evidence="6" type="ORF">PIGHUM_04414</name>
</gene>
<dbReference type="EMBL" id="UWPJ01000039">
    <property type="protein sequence ID" value="VCU72315.1"/>
    <property type="molecule type" value="Genomic_DNA"/>
</dbReference>
<dbReference type="InterPro" id="IPR005177">
    <property type="entry name" value="Kinase-pyrophosphorylase"/>
</dbReference>
<evidence type="ECO:0000313" key="6">
    <source>
        <dbReference type="EMBL" id="VCU72315.1"/>
    </source>
</evidence>
<keyword evidence="4 5" id="KW-0418">Kinase</keyword>
<dbReference type="PANTHER" id="PTHR31756">
    <property type="entry name" value="PYRUVATE, PHOSPHATE DIKINASE REGULATORY PROTEIN 1, CHLOROPLASTIC"/>
    <property type="match status" value="1"/>
</dbReference>
<comment type="similarity">
    <text evidence="5">Belongs to the pyruvate, phosphate/water dikinase regulatory protein family. PSRP subfamily.</text>
</comment>
<keyword evidence="3 5" id="KW-0547">Nucleotide-binding</keyword>
<comment type="catalytic activity">
    <reaction evidence="5">
        <text>[pyruvate, water dikinase] + ADP = [pyruvate, water dikinase]-phosphate + AMP + H(+)</text>
        <dbReference type="Rhea" id="RHEA:46020"/>
        <dbReference type="Rhea" id="RHEA-COMP:11425"/>
        <dbReference type="Rhea" id="RHEA-COMP:11426"/>
        <dbReference type="ChEBI" id="CHEBI:15378"/>
        <dbReference type="ChEBI" id="CHEBI:43176"/>
        <dbReference type="ChEBI" id="CHEBI:68546"/>
        <dbReference type="ChEBI" id="CHEBI:456215"/>
        <dbReference type="ChEBI" id="CHEBI:456216"/>
        <dbReference type="EC" id="2.7.11.33"/>
    </reaction>
</comment>
<dbReference type="GO" id="GO:0004674">
    <property type="term" value="F:protein serine/threonine kinase activity"/>
    <property type="evidence" value="ECO:0007669"/>
    <property type="project" value="UniProtKB-UniRule"/>
</dbReference>
<accession>A0A3P4BB19</accession>
<dbReference type="Pfam" id="PF03618">
    <property type="entry name" value="Kinase-PPPase"/>
    <property type="match status" value="1"/>
</dbReference>
<evidence type="ECO:0000256" key="4">
    <source>
        <dbReference type="ARBA" id="ARBA00022777"/>
    </source>
</evidence>
<dbReference type="AlphaFoldDB" id="A0A3P4BB19"/>
<keyword evidence="6" id="KW-0670">Pyruvate</keyword>
<keyword evidence="1 5" id="KW-0723">Serine/threonine-protein kinase</keyword>
<dbReference type="HAMAP" id="MF_01062">
    <property type="entry name" value="PSRP"/>
    <property type="match status" value="1"/>
</dbReference>
<dbReference type="EC" id="2.7.11.33" evidence="5"/>
<evidence type="ECO:0000313" key="7">
    <source>
        <dbReference type="Proteomes" id="UP000277294"/>
    </source>
</evidence>
<dbReference type="NCBIfam" id="NF003742">
    <property type="entry name" value="PRK05339.1"/>
    <property type="match status" value="1"/>
</dbReference>
<evidence type="ECO:0000256" key="1">
    <source>
        <dbReference type="ARBA" id="ARBA00022527"/>
    </source>
</evidence>
<dbReference type="Proteomes" id="UP000277294">
    <property type="component" value="Unassembled WGS sequence"/>
</dbReference>
<dbReference type="RefSeq" id="WP_124081894.1">
    <property type="nucleotide sequence ID" value="NZ_UWPJ01000039.1"/>
</dbReference>
<reference evidence="6 7" key="1">
    <citation type="submission" date="2018-10" db="EMBL/GenBank/DDBJ databases">
        <authorList>
            <person name="Criscuolo A."/>
        </authorList>
    </citation>
    <scope>NUCLEOTIDE SEQUENCE [LARGE SCALE GENOMIC DNA]</scope>
    <source>
        <strain evidence="6">DnA1</strain>
    </source>
</reference>
<evidence type="ECO:0000256" key="5">
    <source>
        <dbReference type="HAMAP-Rule" id="MF_01062"/>
    </source>
</evidence>
<keyword evidence="2 5" id="KW-0808">Transferase</keyword>
<dbReference type="EC" id="2.7.4.28" evidence="5"/>
<comment type="function">
    <text evidence="5">Bifunctional serine/threonine kinase and phosphorylase involved in the regulation of the phosphoenolpyruvate synthase (PEPS) by catalyzing its phosphorylation/dephosphorylation.</text>
</comment>